<dbReference type="Gene3D" id="3.40.50.620">
    <property type="entry name" value="HUPs"/>
    <property type="match status" value="1"/>
</dbReference>
<dbReference type="GO" id="GO:0046872">
    <property type="term" value="F:metal ion binding"/>
    <property type="evidence" value="ECO:0007669"/>
    <property type="project" value="UniProtKB-KW"/>
</dbReference>
<sequence length="236" mass="26228">MDKDFKRVLVLFSGGQDSTTCLYWAINKFGRENVDTLNIWYGQRHGIELIAAKKIALEVAKVKYDEFKTSILKSIGDSELLGTGDLNASHKGSKDLPASFVPGRNILFLIIASAISFKRNISDIVMGVCQTDYSGYPDCRDNTIKAMQVALSLGMGRDFNIHTPLMYMTKAETVKLAESFEGCFDALSYSITCYEGQSPPCGECPSCKLRKKGFSEAGIVDPIYRQNYDNYFGNII</sequence>
<evidence type="ECO:0000256" key="3">
    <source>
        <dbReference type="ARBA" id="ARBA00022723"/>
    </source>
</evidence>
<dbReference type="GO" id="GO:0005524">
    <property type="term" value="F:ATP binding"/>
    <property type="evidence" value="ECO:0007669"/>
    <property type="project" value="UniProtKB-KW"/>
</dbReference>
<dbReference type="CDD" id="cd01995">
    <property type="entry name" value="QueC-like"/>
    <property type="match status" value="1"/>
</dbReference>
<dbReference type="HAMAP" id="MF_01633">
    <property type="entry name" value="QueC"/>
    <property type="match status" value="1"/>
</dbReference>
<comment type="catalytic activity">
    <reaction evidence="9">
        <text>7-carboxy-7-carbaguanine + NH4(+) + 2 ATP = 7-cyano-7-carbaguanine + 2 AMP + 2 diphosphate + 2 H(+)</text>
        <dbReference type="Rhea" id="RHEA:27982"/>
        <dbReference type="ChEBI" id="CHEBI:15378"/>
        <dbReference type="ChEBI" id="CHEBI:28938"/>
        <dbReference type="ChEBI" id="CHEBI:30616"/>
        <dbReference type="ChEBI" id="CHEBI:33019"/>
        <dbReference type="ChEBI" id="CHEBI:45075"/>
        <dbReference type="ChEBI" id="CHEBI:61036"/>
        <dbReference type="ChEBI" id="CHEBI:456215"/>
        <dbReference type="EC" id="6.3.4.20"/>
    </reaction>
</comment>
<evidence type="ECO:0000256" key="8">
    <source>
        <dbReference type="ARBA" id="ARBA00039149"/>
    </source>
</evidence>
<dbReference type="Pfam" id="PF06508">
    <property type="entry name" value="QueC"/>
    <property type="match status" value="1"/>
</dbReference>
<dbReference type="InterPro" id="IPR014729">
    <property type="entry name" value="Rossmann-like_a/b/a_fold"/>
</dbReference>
<dbReference type="PANTHER" id="PTHR42914:SF1">
    <property type="entry name" value="7-CYANO-7-DEAZAGUANINE SYNTHASE"/>
    <property type="match status" value="1"/>
</dbReference>
<protein>
    <recommendedName>
        <fullName evidence="8">7-cyano-7-deazaguanine synthase</fullName>
        <ecNumber evidence="8">6.3.4.20</ecNumber>
    </recommendedName>
</protein>
<evidence type="ECO:0000256" key="9">
    <source>
        <dbReference type="ARBA" id="ARBA00047890"/>
    </source>
</evidence>
<dbReference type="SUPFAM" id="SSF52402">
    <property type="entry name" value="Adenine nucleotide alpha hydrolases-like"/>
    <property type="match status" value="1"/>
</dbReference>
<comment type="pathway">
    <text evidence="1">Purine metabolism; 7-cyano-7-deazaguanine biosynthesis.</text>
</comment>
<dbReference type="AlphaFoldDB" id="A0A0F9KRV5"/>
<evidence type="ECO:0000256" key="4">
    <source>
        <dbReference type="ARBA" id="ARBA00022741"/>
    </source>
</evidence>
<dbReference type="EMBL" id="LAZR01008629">
    <property type="protein sequence ID" value="KKM77526.1"/>
    <property type="molecule type" value="Genomic_DNA"/>
</dbReference>
<gene>
    <name evidence="10" type="ORF">LCGC14_1369160</name>
</gene>
<dbReference type="GO" id="GO:0016874">
    <property type="term" value="F:ligase activity"/>
    <property type="evidence" value="ECO:0007669"/>
    <property type="project" value="UniProtKB-KW"/>
</dbReference>
<keyword evidence="2" id="KW-0436">Ligase</keyword>
<dbReference type="PANTHER" id="PTHR42914">
    <property type="entry name" value="7-CYANO-7-DEAZAGUANINE SYNTHASE"/>
    <property type="match status" value="1"/>
</dbReference>
<organism evidence="10">
    <name type="scientific">marine sediment metagenome</name>
    <dbReference type="NCBI Taxonomy" id="412755"/>
    <lineage>
        <taxon>unclassified sequences</taxon>
        <taxon>metagenomes</taxon>
        <taxon>ecological metagenomes</taxon>
    </lineage>
</organism>
<dbReference type="InterPro" id="IPR018317">
    <property type="entry name" value="QueC"/>
</dbReference>
<dbReference type="PIRSF" id="PIRSF006293">
    <property type="entry name" value="ExsB"/>
    <property type="match status" value="1"/>
</dbReference>
<keyword evidence="5" id="KW-0862">Zinc</keyword>
<evidence type="ECO:0000256" key="1">
    <source>
        <dbReference type="ARBA" id="ARBA00005061"/>
    </source>
</evidence>
<evidence type="ECO:0000313" key="10">
    <source>
        <dbReference type="EMBL" id="KKM77526.1"/>
    </source>
</evidence>
<accession>A0A0F9KRV5</accession>
<dbReference type="NCBIfam" id="TIGR00364">
    <property type="entry name" value="7-cyano-7-deazaguanine synthase QueC"/>
    <property type="match status" value="1"/>
</dbReference>
<keyword evidence="3" id="KW-0479">Metal-binding</keyword>
<evidence type="ECO:0000256" key="5">
    <source>
        <dbReference type="ARBA" id="ARBA00022833"/>
    </source>
</evidence>
<reference evidence="10" key="1">
    <citation type="journal article" date="2015" name="Nature">
        <title>Complex archaea that bridge the gap between prokaryotes and eukaryotes.</title>
        <authorList>
            <person name="Spang A."/>
            <person name="Saw J.H."/>
            <person name="Jorgensen S.L."/>
            <person name="Zaremba-Niedzwiedzka K."/>
            <person name="Martijn J."/>
            <person name="Lind A.E."/>
            <person name="van Eijk R."/>
            <person name="Schleper C."/>
            <person name="Guy L."/>
            <person name="Ettema T.J."/>
        </authorList>
    </citation>
    <scope>NUCLEOTIDE SEQUENCE</scope>
</reference>
<comment type="caution">
    <text evidence="10">The sequence shown here is derived from an EMBL/GenBank/DDBJ whole genome shotgun (WGS) entry which is preliminary data.</text>
</comment>
<evidence type="ECO:0000256" key="2">
    <source>
        <dbReference type="ARBA" id="ARBA00022598"/>
    </source>
</evidence>
<dbReference type="EC" id="6.3.4.20" evidence="8"/>
<evidence type="ECO:0000256" key="7">
    <source>
        <dbReference type="ARBA" id="ARBA00037993"/>
    </source>
</evidence>
<keyword evidence="6" id="KW-0067">ATP-binding</keyword>
<name>A0A0F9KRV5_9ZZZZ</name>
<proteinExistence type="inferred from homology"/>
<evidence type="ECO:0000256" key="6">
    <source>
        <dbReference type="ARBA" id="ARBA00022840"/>
    </source>
</evidence>
<keyword evidence="4" id="KW-0547">Nucleotide-binding</keyword>
<comment type="similarity">
    <text evidence="7">Belongs to the QueC family.</text>
</comment>